<evidence type="ECO:0000256" key="2">
    <source>
        <dbReference type="ARBA" id="ARBA00022578"/>
    </source>
</evidence>
<feature type="domain" description="Transposase putative helix-turn-helix" evidence="9">
    <location>
        <begin position="1"/>
        <end position="45"/>
    </location>
</feature>
<dbReference type="InterPro" id="IPR021027">
    <property type="entry name" value="Transposase_put_HTH"/>
</dbReference>
<accession>A0A5P8W4K2</accession>
<reference evidence="10 11" key="1">
    <citation type="submission" date="2019-10" db="EMBL/GenBank/DDBJ databases">
        <title>Genomic and transcriptomic insights into the perfect genentic adaptation of a filamentous nitrogen-fixing cyanobacterium to rice fields.</title>
        <authorList>
            <person name="Chen Z."/>
        </authorList>
    </citation>
    <scope>NUCLEOTIDE SEQUENCE [LARGE SCALE GENOMIC DNA]</scope>
    <source>
        <strain evidence="10">CCNUC1</strain>
    </source>
</reference>
<dbReference type="InterPro" id="IPR001959">
    <property type="entry name" value="Transposase"/>
</dbReference>
<keyword evidence="6" id="KW-0233">DNA recombination</keyword>
<evidence type="ECO:0000313" key="11">
    <source>
        <dbReference type="Proteomes" id="UP000326678"/>
    </source>
</evidence>
<feature type="domain" description="Probable transposase IS891/IS1136/IS1341" evidence="7">
    <location>
        <begin position="241"/>
        <end position="341"/>
    </location>
</feature>
<dbReference type="Pfam" id="PF07282">
    <property type="entry name" value="Cas12f1-like_TNB"/>
    <property type="match status" value="1"/>
</dbReference>
<dbReference type="GO" id="GO:0046872">
    <property type="term" value="F:metal ion binding"/>
    <property type="evidence" value="ECO:0007669"/>
    <property type="project" value="UniProtKB-KW"/>
</dbReference>
<keyword evidence="11" id="KW-1185">Reference proteome</keyword>
<dbReference type="EMBL" id="CP045226">
    <property type="protein sequence ID" value="QFS47542.1"/>
    <property type="molecule type" value="Genomic_DNA"/>
</dbReference>
<comment type="similarity">
    <text evidence="1">In the C-terminal section; belongs to the transposase 35 family.</text>
</comment>
<evidence type="ECO:0000313" key="10">
    <source>
        <dbReference type="EMBL" id="QFS47542.1"/>
    </source>
</evidence>
<organism evidence="10 11">
    <name type="scientific">Nostoc sphaeroides CCNUC1</name>
    <dbReference type="NCBI Taxonomy" id="2653204"/>
    <lineage>
        <taxon>Bacteria</taxon>
        <taxon>Bacillati</taxon>
        <taxon>Cyanobacteriota</taxon>
        <taxon>Cyanophyceae</taxon>
        <taxon>Nostocales</taxon>
        <taxon>Nostocaceae</taxon>
        <taxon>Nostoc</taxon>
    </lineage>
</organism>
<dbReference type="AlphaFoldDB" id="A0A5P8W4K2"/>
<protein>
    <submittedName>
        <fullName evidence="10">Putative transposase</fullName>
    </submittedName>
</protein>
<dbReference type="KEGG" id="nsh:GXM_05034"/>
<evidence type="ECO:0000256" key="5">
    <source>
        <dbReference type="ARBA" id="ARBA00023125"/>
    </source>
</evidence>
<feature type="domain" description="Cas12f1-like TNB" evidence="8">
    <location>
        <begin position="373"/>
        <end position="438"/>
    </location>
</feature>
<evidence type="ECO:0000256" key="4">
    <source>
        <dbReference type="ARBA" id="ARBA00022833"/>
    </source>
</evidence>
<dbReference type="Pfam" id="PF01385">
    <property type="entry name" value="OrfB_IS605"/>
    <property type="match status" value="1"/>
</dbReference>
<sequence length="509" mass="57758">MQIRWKFKLQPNIGQQALMSEWLVTLRKHRNYCLAERQRAFETNNQKSDEQVMYQYGAFCDLNSRSEYGSYCPLTCPVVKHGVMSAELTKSSKKHGLAWGNASDIQSKRTTELRAESEWYGRVNSDVLQGNLAKLDTAYNGFFQHKRGFPAFRKTSNFKSFQFKPGQAKLTVNCTSKKKRCYSHVYLPGIGSMRYLDSRTIPTDADIRTVTVIKEADGWYMSVLLKEPKALPEVPDIKTVPSAVGIDVGINKLISLTDGSFVENPKFGTNKKTRRQLRIRQRRINRKVKGSKNRKKAGIIVAKLHKKIADKRNDHQWFAANKVVGTAAAIVQEDLNVKAMKSRCKPKREKGRFMANGQSAKRGLNRSISDVSWGELFSKIAWLALKAGKPVLAINPKFTSQECSVCHHVSKANRDGEKFICESCGHIDHADTQASRTILHRANLEFVSIRRKNLSGDSRKVTLVRDDSAIRGKRDQGKNRTSKACTERSRSVIPEKRILFEQLSLQLFD</sequence>
<keyword evidence="5" id="KW-0238">DNA-binding</keyword>
<dbReference type="GO" id="GO:0006310">
    <property type="term" value="P:DNA recombination"/>
    <property type="evidence" value="ECO:0007669"/>
    <property type="project" value="UniProtKB-KW"/>
</dbReference>
<name>A0A5P8W4K2_9NOSO</name>
<dbReference type="Pfam" id="PF12323">
    <property type="entry name" value="HTH_OrfB_IS605"/>
    <property type="match status" value="1"/>
</dbReference>
<evidence type="ECO:0000259" key="7">
    <source>
        <dbReference type="Pfam" id="PF01385"/>
    </source>
</evidence>
<dbReference type="Proteomes" id="UP000326678">
    <property type="component" value="Chromosome Gxm1"/>
</dbReference>
<evidence type="ECO:0000256" key="6">
    <source>
        <dbReference type="ARBA" id="ARBA00023172"/>
    </source>
</evidence>
<keyword evidence="4" id="KW-0862">Zinc</keyword>
<evidence type="ECO:0000259" key="9">
    <source>
        <dbReference type="Pfam" id="PF12323"/>
    </source>
</evidence>
<proteinExistence type="inferred from homology"/>
<dbReference type="GO" id="GO:0032196">
    <property type="term" value="P:transposition"/>
    <property type="evidence" value="ECO:0007669"/>
    <property type="project" value="UniProtKB-KW"/>
</dbReference>
<dbReference type="NCBIfam" id="NF040570">
    <property type="entry name" value="guided_TnpB"/>
    <property type="match status" value="1"/>
</dbReference>
<gene>
    <name evidence="10" type="ORF">GXM_05034</name>
</gene>
<dbReference type="InterPro" id="IPR010095">
    <property type="entry name" value="Cas12f1-like_TNB"/>
</dbReference>
<evidence type="ECO:0000256" key="3">
    <source>
        <dbReference type="ARBA" id="ARBA00022723"/>
    </source>
</evidence>
<keyword evidence="2" id="KW-0815">Transposition</keyword>
<evidence type="ECO:0000259" key="8">
    <source>
        <dbReference type="Pfam" id="PF07282"/>
    </source>
</evidence>
<keyword evidence="3" id="KW-0479">Metal-binding</keyword>
<evidence type="ECO:0000256" key="1">
    <source>
        <dbReference type="ARBA" id="ARBA00008761"/>
    </source>
</evidence>
<dbReference type="GO" id="GO:0003677">
    <property type="term" value="F:DNA binding"/>
    <property type="evidence" value="ECO:0007669"/>
    <property type="project" value="UniProtKB-KW"/>
</dbReference>